<dbReference type="PANTHER" id="PTHR44042:SF11">
    <property type="entry name" value="OS06G0173800 PROTEIN"/>
    <property type="match status" value="1"/>
</dbReference>
<feature type="region of interest" description="Disordered" evidence="5">
    <location>
        <begin position="112"/>
        <end position="132"/>
    </location>
</feature>
<dbReference type="Pfam" id="PF23671">
    <property type="entry name" value="HTH_70"/>
    <property type="match status" value="1"/>
</dbReference>
<dbReference type="PROSITE" id="PS51293">
    <property type="entry name" value="SANT"/>
    <property type="match status" value="1"/>
</dbReference>
<sequence length="302" mass="34234">MDPKSNGEWTASEIMMMKSIMAWHNTSSSYTSNMNNKHTNIVDELQAWFPWKEKRQVTDLYANLMVEMMPTNNNQCAASSSNPVTHNFAMSVEDPAIDNINVLRSFDTEEMGDMRQAKEAPRKQPAPRKEKQFWTPDEHRQFLCGLQVYGRGNWKNISKFFVTTRTPVQISSHAQKYFHRQQNSAKKQRYSINDVGLHEGNPLLIFAGGTYNPDDYGIPSKLGCCYTAQIRGAGASTAFKHMPSPVANSSSAVALAMKGGRRQIPWTGDQHANFFADEWILSVDMNSVLLWSSILIRCMTTY</sequence>
<feature type="domain" description="HTH myb-type" evidence="8">
    <location>
        <begin position="126"/>
        <end position="182"/>
    </location>
</feature>
<evidence type="ECO:0000256" key="1">
    <source>
        <dbReference type="ARBA" id="ARBA00023015"/>
    </source>
</evidence>
<dbReference type="InterPro" id="IPR017884">
    <property type="entry name" value="SANT_dom"/>
</dbReference>
<dbReference type="Gene3D" id="1.10.10.60">
    <property type="entry name" value="Homeodomain-like"/>
    <property type="match status" value="1"/>
</dbReference>
<dbReference type="InterPro" id="IPR006447">
    <property type="entry name" value="Myb_dom_plants"/>
</dbReference>
<dbReference type="Proteomes" id="UP000298652">
    <property type="component" value="Chromosome 2"/>
</dbReference>
<dbReference type="PROSITE" id="PS50090">
    <property type="entry name" value="MYB_LIKE"/>
    <property type="match status" value="1"/>
</dbReference>
<evidence type="ECO:0000256" key="3">
    <source>
        <dbReference type="ARBA" id="ARBA00023163"/>
    </source>
</evidence>
<reference evidence="9" key="1">
    <citation type="submission" date="2019-03" db="EMBL/GenBank/DDBJ databases">
        <title>WGS assembly of Setaria viridis.</title>
        <authorList>
            <person name="Huang P."/>
            <person name="Jenkins J."/>
            <person name="Grimwood J."/>
            <person name="Barry K."/>
            <person name="Healey A."/>
            <person name="Mamidi S."/>
            <person name="Sreedasyam A."/>
            <person name="Shu S."/>
            <person name="Feldman M."/>
            <person name="Wu J."/>
            <person name="Yu Y."/>
            <person name="Chen C."/>
            <person name="Johnson J."/>
            <person name="Rokhsar D."/>
            <person name="Baxter I."/>
            <person name="Schmutz J."/>
            <person name="Brutnell T."/>
            <person name="Kellogg E."/>
        </authorList>
    </citation>
    <scope>NUCLEOTIDE SEQUENCE [LARGE SCALE GENOMIC DNA]</scope>
</reference>
<dbReference type="OMA" id="WKGPTFG"/>
<evidence type="ECO:0000313" key="10">
    <source>
        <dbReference type="Proteomes" id="UP000298652"/>
    </source>
</evidence>
<organism evidence="9 10">
    <name type="scientific">Setaria viridis</name>
    <name type="common">Green bristlegrass</name>
    <name type="synonym">Setaria italica subsp. viridis</name>
    <dbReference type="NCBI Taxonomy" id="4556"/>
    <lineage>
        <taxon>Eukaryota</taxon>
        <taxon>Viridiplantae</taxon>
        <taxon>Streptophyta</taxon>
        <taxon>Embryophyta</taxon>
        <taxon>Tracheophyta</taxon>
        <taxon>Spermatophyta</taxon>
        <taxon>Magnoliopsida</taxon>
        <taxon>Liliopsida</taxon>
        <taxon>Poales</taxon>
        <taxon>Poaceae</taxon>
        <taxon>PACMAD clade</taxon>
        <taxon>Panicoideae</taxon>
        <taxon>Panicodae</taxon>
        <taxon>Paniceae</taxon>
        <taxon>Cenchrinae</taxon>
        <taxon>Setaria</taxon>
    </lineage>
</organism>
<dbReference type="Pfam" id="PF00249">
    <property type="entry name" value="Myb_DNA-binding"/>
    <property type="match status" value="1"/>
</dbReference>
<evidence type="ECO:0000259" key="8">
    <source>
        <dbReference type="PROSITE" id="PS51294"/>
    </source>
</evidence>
<keyword evidence="2" id="KW-0238">DNA-binding</keyword>
<feature type="domain" description="Myb-like" evidence="6">
    <location>
        <begin position="126"/>
        <end position="178"/>
    </location>
</feature>
<dbReference type="AlphaFoldDB" id="A0A4U6VS24"/>
<dbReference type="SUPFAM" id="SSF46689">
    <property type="entry name" value="Homeodomain-like"/>
    <property type="match status" value="1"/>
</dbReference>
<dbReference type="NCBIfam" id="TIGR01557">
    <property type="entry name" value="myb_SHAQKYF"/>
    <property type="match status" value="1"/>
</dbReference>
<evidence type="ECO:0000256" key="4">
    <source>
        <dbReference type="ARBA" id="ARBA00023242"/>
    </source>
</evidence>
<evidence type="ECO:0000259" key="6">
    <source>
        <dbReference type="PROSITE" id="PS50090"/>
    </source>
</evidence>
<dbReference type="InterPro" id="IPR056195">
    <property type="entry name" value="HTH_70"/>
</dbReference>
<dbReference type="EMBL" id="CM016553">
    <property type="protein sequence ID" value="TKW32628.1"/>
    <property type="molecule type" value="Genomic_DNA"/>
</dbReference>
<accession>A0A4U6VS24</accession>
<gene>
    <name evidence="9" type="ORF">SEVIR_2G180400v2</name>
</gene>
<keyword evidence="4" id="KW-0539">Nucleus</keyword>
<feature type="domain" description="SANT" evidence="7">
    <location>
        <begin position="129"/>
        <end position="182"/>
    </location>
</feature>
<dbReference type="InterPro" id="IPR017930">
    <property type="entry name" value="Myb_dom"/>
</dbReference>
<name>A0A4U6VS24_SETVI</name>
<evidence type="ECO:0000313" key="9">
    <source>
        <dbReference type="EMBL" id="TKW32628.1"/>
    </source>
</evidence>
<evidence type="ECO:0000259" key="7">
    <source>
        <dbReference type="PROSITE" id="PS51293"/>
    </source>
</evidence>
<keyword evidence="1" id="KW-0805">Transcription regulation</keyword>
<proteinExistence type="predicted"/>
<evidence type="ECO:0000256" key="2">
    <source>
        <dbReference type="ARBA" id="ARBA00023125"/>
    </source>
</evidence>
<evidence type="ECO:0000256" key="5">
    <source>
        <dbReference type="SAM" id="MobiDB-lite"/>
    </source>
</evidence>
<dbReference type="Gramene" id="TKW32628">
    <property type="protein sequence ID" value="TKW32628"/>
    <property type="gene ID" value="SEVIR_2G180400v2"/>
</dbReference>
<dbReference type="PANTHER" id="PTHR44042">
    <property type="entry name" value="DUPLICATED HOMEODOMAIN-LIKE SUPERFAMILY PROTEIN-RELATED"/>
    <property type="match status" value="1"/>
</dbReference>
<dbReference type="SMART" id="SM00717">
    <property type="entry name" value="SANT"/>
    <property type="match status" value="1"/>
</dbReference>
<keyword evidence="3" id="KW-0804">Transcription</keyword>
<dbReference type="CDD" id="cd00167">
    <property type="entry name" value="SANT"/>
    <property type="match status" value="1"/>
</dbReference>
<dbReference type="PROSITE" id="PS51294">
    <property type="entry name" value="HTH_MYB"/>
    <property type="match status" value="1"/>
</dbReference>
<dbReference type="InterPro" id="IPR001005">
    <property type="entry name" value="SANT/Myb"/>
</dbReference>
<dbReference type="InterPro" id="IPR009057">
    <property type="entry name" value="Homeodomain-like_sf"/>
</dbReference>
<dbReference type="GO" id="GO:0003677">
    <property type="term" value="F:DNA binding"/>
    <property type="evidence" value="ECO:0007669"/>
    <property type="project" value="UniProtKB-KW"/>
</dbReference>
<keyword evidence="10" id="KW-1185">Reference proteome</keyword>
<protein>
    <submittedName>
        <fullName evidence="9">Uncharacterized protein</fullName>
    </submittedName>
</protein>